<organism evidence="5 6">
    <name type="scientific">Pseudomicrostroma glucosiphilum</name>
    <dbReference type="NCBI Taxonomy" id="1684307"/>
    <lineage>
        <taxon>Eukaryota</taxon>
        <taxon>Fungi</taxon>
        <taxon>Dikarya</taxon>
        <taxon>Basidiomycota</taxon>
        <taxon>Ustilaginomycotina</taxon>
        <taxon>Exobasidiomycetes</taxon>
        <taxon>Microstromatales</taxon>
        <taxon>Microstromatales incertae sedis</taxon>
        <taxon>Pseudomicrostroma</taxon>
    </lineage>
</organism>
<dbReference type="OrthoDB" id="18302at2759"/>
<evidence type="ECO:0000259" key="4">
    <source>
        <dbReference type="Pfam" id="PF02582"/>
    </source>
</evidence>
<keyword evidence="3" id="KW-0472">Membrane</keyword>
<dbReference type="STRING" id="1684307.A0A316U8V2"/>
<feature type="region of interest" description="Disordered" evidence="2">
    <location>
        <begin position="1"/>
        <end position="91"/>
    </location>
</feature>
<dbReference type="AlphaFoldDB" id="A0A316U8V2"/>
<feature type="compositionally biased region" description="Polar residues" evidence="2">
    <location>
        <begin position="16"/>
        <end position="32"/>
    </location>
</feature>
<evidence type="ECO:0000256" key="3">
    <source>
        <dbReference type="SAM" id="Phobius"/>
    </source>
</evidence>
<dbReference type="RefSeq" id="XP_025346575.1">
    <property type="nucleotide sequence ID" value="XM_025492908.1"/>
</dbReference>
<evidence type="ECO:0000313" key="5">
    <source>
        <dbReference type="EMBL" id="PWN19415.1"/>
    </source>
</evidence>
<keyword evidence="6" id="KW-1185">Reference proteome</keyword>
<gene>
    <name evidence="5" type="ORF">BCV69DRAFT_284046</name>
</gene>
<name>A0A316U8V2_9BASI</name>
<evidence type="ECO:0000313" key="6">
    <source>
        <dbReference type="Proteomes" id="UP000245942"/>
    </source>
</evidence>
<feature type="compositionally biased region" description="Basic and acidic residues" evidence="2">
    <location>
        <begin position="227"/>
        <end position="249"/>
    </location>
</feature>
<feature type="domain" description="DUF155" evidence="4">
    <location>
        <begin position="259"/>
        <end position="429"/>
    </location>
</feature>
<dbReference type="Proteomes" id="UP000245942">
    <property type="component" value="Unassembled WGS sequence"/>
</dbReference>
<protein>
    <submittedName>
        <fullName evidence="5">DUF155-domain-containing protein</fullName>
    </submittedName>
</protein>
<accession>A0A316U8V2</accession>
<dbReference type="PANTHER" id="PTHR16255:SF15">
    <property type="entry name" value="SPORULATION PROTEIN RMD1"/>
    <property type="match status" value="1"/>
</dbReference>
<dbReference type="InterPro" id="IPR051624">
    <property type="entry name" value="RMD1/Sad1-interacting"/>
</dbReference>
<sequence>MSSSGGRKAGTAALASHSSNKARSGPNRTTKASGKLKILPEEPESNTRQPTDKNDSESSDDDDDDDKSTEGGDKEDLYKRLAHIPEGSMRRDARRLTRRGRATLPRVTAYSTATSYRMRELTRFLQARSESHRTNVMTFDECVYTTYTYDIVDAARNGVSSSSQSHHQSQRDRAASLTKTGDLLGIPELNEEAEGGSGNSPEGGNGAGNNGTSSSTTLVDGTTEEEESRRLEKERIRRREEARRERKERFTVKGAQPEVFFMEYGTIVIWGMTLSEEKRLLREIRRFEVEKLAQEDVESEELNWYLADYSRIYNDVITLRRGSSYMTKLSLSHALAQSTKISFFEGVIDNTIDTTKDIPQSIAESGKIGMPPAEIMKQIGHLFILRMNIHLVGSIVDSPEIFWAQPDLEPLYSAARSYLEIPQRIDLLNARVEVLQDMLQLLKDQVTSSHSEWLEIIVIVLIVLEIILGVATMIVDLYFA</sequence>
<dbReference type="PANTHER" id="PTHR16255">
    <property type="entry name" value="REQUIRED FOR MEIOTIC NUCLEAR DIVISION PROTEIN 1 HOMOLOG"/>
    <property type="match status" value="1"/>
</dbReference>
<comment type="similarity">
    <text evidence="1">Belongs to the RMD1/sif2 family.</text>
</comment>
<keyword evidence="3" id="KW-0812">Transmembrane</keyword>
<dbReference type="GeneID" id="37014642"/>
<reference evidence="5 6" key="1">
    <citation type="journal article" date="2018" name="Mol. Biol. Evol.">
        <title>Broad Genomic Sampling Reveals a Smut Pathogenic Ancestry of the Fungal Clade Ustilaginomycotina.</title>
        <authorList>
            <person name="Kijpornyongpan T."/>
            <person name="Mondo S.J."/>
            <person name="Barry K."/>
            <person name="Sandor L."/>
            <person name="Lee J."/>
            <person name="Lipzen A."/>
            <person name="Pangilinan J."/>
            <person name="LaButti K."/>
            <person name="Hainaut M."/>
            <person name="Henrissat B."/>
            <person name="Grigoriev I.V."/>
            <person name="Spatafora J.W."/>
            <person name="Aime M.C."/>
        </authorList>
    </citation>
    <scope>NUCLEOTIDE SEQUENCE [LARGE SCALE GENOMIC DNA]</scope>
    <source>
        <strain evidence="5 6">MCA 4718</strain>
    </source>
</reference>
<feature type="compositionally biased region" description="Gly residues" evidence="2">
    <location>
        <begin position="195"/>
        <end position="209"/>
    </location>
</feature>
<proteinExistence type="inferred from homology"/>
<dbReference type="GO" id="GO:0005739">
    <property type="term" value="C:mitochondrion"/>
    <property type="evidence" value="ECO:0007669"/>
    <property type="project" value="UniProtKB-ARBA"/>
</dbReference>
<evidence type="ECO:0000256" key="2">
    <source>
        <dbReference type="SAM" id="MobiDB-lite"/>
    </source>
</evidence>
<dbReference type="Pfam" id="PF02582">
    <property type="entry name" value="DUF155"/>
    <property type="match status" value="1"/>
</dbReference>
<feature type="compositionally biased region" description="Basic and acidic residues" evidence="2">
    <location>
        <begin position="68"/>
        <end position="79"/>
    </location>
</feature>
<keyword evidence="3" id="KW-1133">Transmembrane helix</keyword>
<feature type="compositionally biased region" description="Acidic residues" evidence="2">
    <location>
        <begin position="57"/>
        <end position="67"/>
    </location>
</feature>
<evidence type="ECO:0000256" key="1">
    <source>
        <dbReference type="ARBA" id="ARBA00008306"/>
    </source>
</evidence>
<dbReference type="InterPro" id="IPR003734">
    <property type="entry name" value="DUF155"/>
</dbReference>
<feature type="transmembrane region" description="Helical" evidence="3">
    <location>
        <begin position="453"/>
        <end position="479"/>
    </location>
</feature>
<dbReference type="EMBL" id="KZ819331">
    <property type="protein sequence ID" value="PWN19415.1"/>
    <property type="molecule type" value="Genomic_DNA"/>
</dbReference>
<feature type="region of interest" description="Disordered" evidence="2">
    <location>
        <begin position="189"/>
        <end position="249"/>
    </location>
</feature>